<dbReference type="Pfam" id="PF07675">
    <property type="entry name" value="Cleaved_Adhesin"/>
    <property type="match status" value="1"/>
</dbReference>
<keyword evidence="6" id="KW-1185">Reference proteome</keyword>
<reference evidence="5 6" key="1">
    <citation type="submission" date="2020-08" db="EMBL/GenBank/DDBJ databases">
        <title>Genomic Encyclopedia of Type Strains, Phase III (KMG-III): the genomes of soil and plant-associated and newly described type strains.</title>
        <authorList>
            <person name="Whitman W."/>
        </authorList>
    </citation>
    <scope>NUCLEOTIDE SEQUENCE [LARGE SCALE GENOMIC DNA]</scope>
    <source>
        <strain evidence="5 6">CECT 8897</strain>
    </source>
</reference>
<evidence type="ECO:0000256" key="1">
    <source>
        <dbReference type="SAM" id="Phobius"/>
    </source>
</evidence>
<protein>
    <recommendedName>
        <fullName evidence="7">PEP-CTERM sorting domain-containing protein</fullName>
    </recommendedName>
</protein>
<keyword evidence="1" id="KW-1133">Transmembrane helix</keyword>
<keyword evidence="1" id="KW-0812">Transmembrane</keyword>
<name>A0A7W5B6N3_9BURK</name>
<proteinExistence type="predicted"/>
<dbReference type="RefSeq" id="WP_183439367.1">
    <property type="nucleotide sequence ID" value="NZ_JACHXD010000001.1"/>
</dbReference>
<feature type="transmembrane region" description="Helical" evidence="1">
    <location>
        <begin position="189"/>
        <end position="205"/>
    </location>
</feature>
<keyword evidence="1" id="KW-0472">Membrane</keyword>
<feature type="domain" description="Cleaved adhesin" evidence="4">
    <location>
        <begin position="49"/>
        <end position="134"/>
    </location>
</feature>
<dbReference type="InterPro" id="IPR013424">
    <property type="entry name" value="Ice-binding_C"/>
</dbReference>
<comment type="caution">
    <text evidence="5">The sequence shown here is derived from an EMBL/GenBank/DDBJ whole genome shotgun (WGS) entry which is preliminary data.</text>
</comment>
<organism evidence="5 6">
    <name type="scientific">Pseudoduganella violacea</name>
    <dbReference type="NCBI Taxonomy" id="1715466"/>
    <lineage>
        <taxon>Bacteria</taxon>
        <taxon>Pseudomonadati</taxon>
        <taxon>Pseudomonadota</taxon>
        <taxon>Betaproteobacteria</taxon>
        <taxon>Burkholderiales</taxon>
        <taxon>Oxalobacteraceae</taxon>
        <taxon>Telluria group</taxon>
        <taxon>Pseudoduganella</taxon>
    </lineage>
</organism>
<accession>A0A7W5B6N3</accession>
<evidence type="ECO:0000259" key="4">
    <source>
        <dbReference type="Pfam" id="PF07675"/>
    </source>
</evidence>
<feature type="signal peptide" evidence="2">
    <location>
        <begin position="1"/>
        <end position="20"/>
    </location>
</feature>
<evidence type="ECO:0008006" key="7">
    <source>
        <dbReference type="Google" id="ProtNLM"/>
    </source>
</evidence>
<dbReference type="Proteomes" id="UP000541535">
    <property type="component" value="Unassembled WGS sequence"/>
</dbReference>
<feature type="domain" description="Ice-binding protein C-terminal" evidence="3">
    <location>
        <begin position="185"/>
        <end position="208"/>
    </location>
</feature>
<feature type="chain" id="PRO_5031305396" description="PEP-CTERM sorting domain-containing protein" evidence="2">
    <location>
        <begin position="21"/>
        <end position="211"/>
    </location>
</feature>
<dbReference type="EMBL" id="JACHXD010000001">
    <property type="protein sequence ID" value="MBB3117416.1"/>
    <property type="molecule type" value="Genomic_DNA"/>
</dbReference>
<keyword evidence="2" id="KW-0732">Signal</keyword>
<dbReference type="Gene3D" id="2.60.120.200">
    <property type="match status" value="1"/>
</dbReference>
<sequence>MIKTTLSALVLLGAAASAQADVLLQENFNNVDALGASGWVFNNASSPVGSNSWFQGNSKVFHAQSGAANSYAAASFGSAAEGGVLNNWLITPEFSTAKNVSISLWVRGANEAGFSDHISFGLSKGGSAANDFVLQPSFEAAGDWTKYTFNIGALGAGTVGRFAINYNGLADSSTYVGIDNLSIAAVPEPASFLMLGAGLFAIGALRRRQRG</sequence>
<gene>
    <name evidence="5" type="ORF">FHS03_000435</name>
</gene>
<evidence type="ECO:0000313" key="5">
    <source>
        <dbReference type="EMBL" id="MBB3117416.1"/>
    </source>
</evidence>
<dbReference type="InterPro" id="IPR011628">
    <property type="entry name" value="Cleaved_adhesin"/>
</dbReference>
<dbReference type="NCBIfam" id="NF038128">
    <property type="entry name" value="choice_anch_J"/>
    <property type="match status" value="1"/>
</dbReference>
<evidence type="ECO:0000256" key="2">
    <source>
        <dbReference type="SAM" id="SignalP"/>
    </source>
</evidence>
<evidence type="ECO:0000259" key="3">
    <source>
        <dbReference type="Pfam" id="PF07589"/>
    </source>
</evidence>
<dbReference type="NCBIfam" id="TIGR02595">
    <property type="entry name" value="PEP_CTERM"/>
    <property type="match status" value="1"/>
</dbReference>
<evidence type="ECO:0000313" key="6">
    <source>
        <dbReference type="Proteomes" id="UP000541535"/>
    </source>
</evidence>
<dbReference type="Pfam" id="PF07589">
    <property type="entry name" value="PEP-CTERM"/>
    <property type="match status" value="1"/>
</dbReference>
<dbReference type="AlphaFoldDB" id="A0A7W5B6N3"/>